<feature type="transmembrane region" description="Helical" evidence="8">
    <location>
        <begin position="312"/>
        <end position="329"/>
    </location>
</feature>
<feature type="transmembrane region" description="Helical" evidence="8">
    <location>
        <begin position="279"/>
        <end position="300"/>
    </location>
</feature>
<feature type="transmembrane region" description="Helical" evidence="8">
    <location>
        <begin position="336"/>
        <end position="354"/>
    </location>
</feature>
<dbReference type="InterPro" id="IPR044851">
    <property type="entry name" value="Wax_synthase"/>
</dbReference>
<dbReference type="PANTHER" id="PTHR31595">
    <property type="entry name" value="LONG-CHAIN-ALCOHOL O-FATTY-ACYLTRANSFERASE 3-RELATED"/>
    <property type="match status" value="1"/>
</dbReference>
<name>A0ABR2ZPU4_9AGAR</name>
<dbReference type="InterPro" id="IPR032805">
    <property type="entry name" value="Wax_synthase_dom"/>
</dbReference>
<feature type="domain" description="Wax synthase" evidence="9">
    <location>
        <begin position="240"/>
        <end position="317"/>
    </location>
</feature>
<evidence type="ECO:0000313" key="11">
    <source>
        <dbReference type="Proteomes" id="UP001437256"/>
    </source>
</evidence>
<accession>A0ABR2ZPU4</accession>
<keyword evidence="5 8" id="KW-0812">Transmembrane</keyword>
<dbReference type="Proteomes" id="UP001437256">
    <property type="component" value="Unassembled WGS sequence"/>
</dbReference>
<evidence type="ECO:0000259" key="9">
    <source>
        <dbReference type="Pfam" id="PF13813"/>
    </source>
</evidence>
<evidence type="ECO:0000256" key="2">
    <source>
        <dbReference type="ARBA" id="ARBA00005179"/>
    </source>
</evidence>
<gene>
    <name evidence="10" type="ORF">AAF712_009388</name>
</gene>
<evidence type="ECO:0000313" key="10">
    <source>
        <dbReference type="EMBL" id="KAL0063696.1"/>
    </source>
</evidence>
<sequence length="391" mass="44086">MTVTPTNTNTNFSPRTTPLTLESSVQVLLPPILAHLLVAFLKCHPGETRVVRLLLVPVVVGLAWRAGAVLDVSRVVARSYTDFDAKYNMGSLADALSKNTRTRRHDKSDWSTENTPRFARLVLWVARVGMELVKGTPRAHTHTTCVERGHVRLVHTRVVGVPHRVLRHHSLPHPKRSPFDLVCPKGSSIFDEEKTPLRRYALSTGITFMGGFVVYAAIQVVYDFATLVGVLVFQQHPSRWPPVFDEPWKSTSLKRFWGRGWHQIFRHCFISFSYPFARVFGRAGGVIGAFLASGMLHYLGLWGMGGGGDWRMVGFFVVMGFGIILEDLWRRVTGKRVCGVCGWMWTMVWVVGWGNMLVDAWARKGVVAANFYPEGYRPAEWLFGRLSYAQC</sequence>
<keyword evidence="6 8" id="KW-1133">Transmembrane helix</keyword>
<evidence type="ECO:0000256" key="5">
    <source>
        <dbReference type="ARBA" id="ARBA00022692"/>
    </source>
</evidence>
<comment type="similarity">
    <text evidence="3">Belongs to the wax synthase family.</text>
</comment>
<comment type="subcellular location">
    <subcellularLocation>
        <location evidence="1">Membrane</location>
        <topology evidence="1">Multi-pass membrane protein</topology>
    </subcellularLocation>
</comment>
<evidence type="ECO:0000256" key="7">
    <source>
        <dbReference type="ARBA" id="ARBA00023136"/>
    </source>
</evidence>
<evidence type="ECO:0000256" key="4">
    <source>
        <dbReference type="ARBA" id="ARBA00022679"/>
    </source>
</evidence>
<dbReference type="EMBL" id="JBBXMP010000075">
    <property type="protein sequence ID" value="KAL0063696.1"/>
    <property type="molecule type" value="Genomic_DNA"/>
</dbReference>
<dbReference type="Pfam" id="PF13813">
    <property type="entry name" value="MBOAT_2"/>
    <property type="match status" value="1"/>
</dbReference>
<reference evidence="10 11" key="1">
    <citation type="submission" date="2024-05" db="EMBL/GenBank/DDBJ databases">
        <title>A draft genome resource for the thread blight pathogen Marasmius tenuissimus strain MS-2.</title>
        <authorList>
            <person name="Yulfo-Soto G.E."/>
            <person name="Baruah I.K."/>
            <person name="Amoako-Attah I."/>
            <person name="Bukari Y."/>
            <person name="Meinhardt L.W."/>
            <person name="Bailey B.A."/>
            <person name="Cohen S.P."/>
        </authorList>
    </citation>
    <scope>NUCLEOTIDE SEQUENCE [LARGE SCALE GENOMIC DNA]</scope>
    <source>
        <strain evidence="10 11">MS-2</strain>
    </source>
</reference>
<protein>
    <recommendedName>
        <fullName evidence="9">Wax synthase domain-containing protein</fullName>
    </recommendedName>
</protein>
<evidence type="ECO:0000256" key="1">
    <source>
        <dbReference type="ARBA" id="ARBA00004141"/>
    </source>
</evidence>
<keyword evidence="4" id="KW-0808">Transferase</keyword>
<evidence type="ECO:0000256" key="8">
    <source>
        <dbReference type="SAM" id="Phobius"/>
    </source>
</evidence>
<comment type="pathway">
    <text evidence="2">Secondary metabolite biosynthesis.</text>
</comment>
<proteinExistence type="inferred from homology"/>
<comment type="caution">
    <text evidence="10">The sequence shown here is derived from an EMBL/GenBank/DDBJ whole genome shotgun (WGS) entry which is preliminary data.</text>
</comment>
<keyword evidence="11" id="KW-1185">Reference proteome</keyword>
<keyword evidence="7 8" id="KW-0472">Membrane</keyword>
<evidence type="ECO:0000256" key="6">
    <source>
        <dbReference type="ARBA" id="ARBA00022989"/>
    </source>
</evidence>
<organism evidence="10 11">
    <name type="scientific">Marasmius tenuissimus</name>
    <dbReference type="NCBI Taxonomy" id="585030"/>
    <lineage>
        <taxon>Eukaryota</taxon>
        <taxon>Fungi</taxon>
        <taxon>Dikarya</taxon>
        <taxon>Basidiomycota</taxon>
        <taxon>Agaricomycotina</taxon>
        <taxon>Agaricomycetes</taxon>
        <taxon>Agaricomycetidae</taxon>
        <taxon>Agaricales</taxon>
        <taxon>Marasmiineae</taxon>
        <taxon>Marasmiaceae</taxon>
        <taxon>Marasmius</taxon>
    </lineage>
</organism>
<dbReference type="PANTHER" id="PTHR31595:SF57">
    <property type="entry name" value="OS04G0481900 PROTEIN"/>
    <property type="match status" value="1"/>
</dbReference>
<evidence type="ECO:0000256" key="3">
    <source>
        <dbReference type="ARBA" id="ARBA00007282"/>
    </source>
</evidence>